<feature type="compositionally biased region" description="Basic and acidic residues" evidence="1">
    <location>
        <begin position="100"/>
        <end position="122"/>
    </location>
</feature>
<proteinExistence type="predicted"/>
<dbReference type="Proteomes" id="UP001597033">
    <property type="component" value="Unassembled WGS sequence"/>
</dbReference>
<feature type="region of interest" description="Disordered" evidence="1">
    <location>
        <begin position="93"/>
        <end position="250"/>
    </location>
</feature>
<dbReference type="PROSITE" id="PS51257">
    <property type="entry name" value="PROKAR_LIPOPROTEIN"/>
    <property type="match status" value="1"/>
</dbReference>
<protein>
    <recommendedName>
        <fullName evidence="5">Lipoprotein</fullName>
    </recommendedName>
</protein>
<keyword evidence="4" id="KW-1185">Reference proteome</keyword>
<comment type="caution">
    <text evidence="3">The sequence shown here is derived from an EMBL/GenBank/DDBJ whole genome shotgun (WGS) entry which is preliminary data.</text>
</comment>
<feature type="compositionally biased region" description="Basic and acidic residues" evidence="1">
    <location>
        <begin position="138"/>
        <end position="150"/>
    </location>
</feature>
<evidence type="ECO:0000256" key="2">
    <source>
        <dbReference type="SAM" id="SignalP"/>
    </source>
</evidence>
<gene>
    <name evidence="3" type="ORF">ACFQ2N_08920</name>
</gene>
<accession>A0ABW3LWX3</accession>
<evidence type="ECO:0000313" key="3">
    <source>
        <dbReference type="EMBL" id="MFD1042470.1"/>
    </source>
</evidence>
<keyword evidence="2" id="KW-0732">Signal</keyword>
<feature type="signal peptide" evidence="2">
    <location>
        <begin position="1"/>
        <end position="22"/>
    </location>
</feature>
<feature type="compositionally biased region" description="Gly residues" evidence="1">
    <location>
        <begin position="166"/>
        <end position="177"/>
    </location>
</feature>
<organism evidence="3 4">
    <name type="scientific">Pseudoxanthomonas kaohsiungensis</name>
    <dbReference type="NCBI Taxonomy" id="283923"/>
    <lineage>
        <taxon>Bacteria</taxon>
        <taxon>Pseudomonadati</taxon>
        <taxon>Pseudomonadota</taxon>
        <taxon>Gammaproteobacteria</taxon>
        <taxon>Lysobacterales</taxon>
        <taxon>Lysobacteraceae</taxon>
        <taxon>Pseudoxanthomonas</taxon>
    </lineage>
</organism>
<dbReference type="RefSeq" id="WP_202935586.1">
    <property type="nucleotide sequence ID" value="NZ_JBHTKN010000005.1"/>
</dbReference>
<evidence type="ECO:0000256" key="1">
    <source>
        <dbReference type="SAM" id="MobiDB-lite"/>
    </source>
</evidence>
<reference evidence="4" key="1">
    <citation type="journal article" date="2019" name="Int. J. Syst. Evol. Microbiol.">
        <title>The Global Catalogue of Microorganisms (GCM) 10K type strain sequencing project: providing services to taxonomists for standard genome sequencing and annotation.</title>
        <authorList>
            <consortium name="The Broad Institute Genomics Platform"/>
            <consortium name="The Broad Institute Genome Sequencing Center for Infectious Disease"/>
            <person name="Wu L."/>
            <person name="Ma J."/>
        </authorList>
    </citation>
    <scope>NUCLEOTIDE SEQUENCE [LARGE SCALE GENOMIC DNA]</scope>
    <source>
        <strain evidence="4">CCUG 55854</strain>
    </source>
</reference>
<name>A0ABW3LWX3_9GAMM</name>
<evidence type="ECO:0008006" key="5">
    <source>
        <dbReference type="Google" id="ProtNLM"/>
    </source>
</evidence>
<evidence type="ECO:0000313" key="4">
    <source>
        <dbReference type="Proteomes" id="UP001597033"/>
    </source>
</evidence>
<feature type="chain" id="PRO_5045221752" description="Lipoprotein" evidence="2">
    <location>
        <begin position="23"/>
        <end position="250"/>
    </location>
</feature>
<dbReference type="EMBL" id="JBHTKN010000005">
    <property type="protein sequence ID" value="MFD1042470.1"/>
    <property type="molecule type" value="Genomic_DNA"/>
</dbReference>
<sequence length="250" mass="26920">MKLRLFTSAALALALGGCTTYGYVGDGGGYYTGAPTTQYSYSGYGYGYGGYGYGAPYYAYRPGVSFGLSYGYPYYYYPGGPYRPPYYGRPYYPRPPHYHPRPDHDHDHGHGGRPDHGGRPERPPVANDGQPPPLNRAPWRDLERLRRGEYGEGTPPPRQPRPGTLDAGGGPVVGGQVGPRPGNGVRPAPPQGYRPPATRVSGMGGADAGERSMAPRPSGRSQSAPQRSAPRSDATRQRSGRSATRDTIEP</sequence>